<keyword evidence="4 9" id="KW-0812">Transmembrane</keyword>
<dbReference type="EMBL" id="HBIB01041359">
    <property type="protein sequence ID" value="CAE0264704.1"/>
    <property type="molecule type" value="Transcribed_RNA"/>
</dbReference>
<gene>
    <name evidence="12" type="ORF">PBIL07802_LOCUS27025</name>
</gene>
<protein>
    <recommendedName>
        <fullName evidence="13">Mitochondrial carrier protein</fullName>
    </recommendedName>
</protein>
<dbReference type="InterPro" id="IPR018108">
    <property type="entry name" value="MCP_transmembrane"/>
</dbReference>
<comment type="similarity">
    <text evidence="2 10">Belongs to the mitochondrial carrier (TC 2.A.29) family.</text>
</comment>
<evidence type="ECO:0000256" key="8">
    <source>
        <dbReference type="ARBA" id="ARBA00023136"/>
    </source>
</evidence>
<dbReference type="PRINTS" id="PR00926">
    <property type="entry name" value="MITOCARRIER"/>
</dbReference>
<dbReference type="PROSITE" id="PS50920">
    <property type="entry name" value="SOLCAR"/>
    <property type="match status" value="3"/>
</dbReference>
<feature type="repeat" description="Solcar" evidence="9">
    <location>
        <begin position="206"/>
        <end position="293"/>
    </location>
</feature>
<keyword evidence="7" id="KW-0496">Mitochondrion</keyword>
<dbReference type="GO" id="GO:0031966">
    <property type="term" value="C:mitochondrial membrane"/>
    <property type="evidence" value="ECO:0007669"/>
    <property type="project" value="UniProtKB-SubCell"/>
</dbReference>
<proteinExistence type="inferred from homology"/>
<keyword evidence="5" id="KW-0677">Repeat</keyword>
<name>A0A7S3GFI2_9EUKA</name>
<sequence length="295" mass="32330">MASDAPRPFKDLIAGCFAGIGADFLLHPVDTVRARMQVERVGTKGGSTMTQAARAVLRDSGISGFYRGVKTTVLLTGPAHALYFSGYEMAKRQLRSLDHKGDTRDEAIYALASGLFANFCGAFVWVPMDVVKQKMQVHGGTLYHRDTDALRDVLRKEGPRGLYRGFGAAFLTYGPFSGIYFAMYEAQKSLFLRLSRSNDDNKERLIPFYASLAFAAGAGGIAAAVTCPLDVVKTRMQVEGRSGEAYKNTFDGLWKVANNEGFAGLFRGVQARVTWIAPSCAVTMVLYEEFKKILL</sequence>
<evidence type="ECO:0000313" key="12">
    <source>
        <dbReference type="EMBL" id="CAE0264704.1"/>
    </source>
</evidence>
<dbReference type="GO" id="GO:0005381">
    <property type="term" value="F:iron ion transmembrane transporter activity"/>
    <property type="evidence" value="ECO:0007669"/>
    <property type="project" value="UniProtKB-ARBA"/>
</dbReference>
<keyword evidence="3 10" id="KW-0813">Transport</keyword>
<keyword evidence="8 9" id="KW-0472">Membrane</keyword>
<reference evidence="12" key="1">
    <citation type="submission" date="2021-01" db="EMBL/GenBank/DDBJ databases">
        <authorList>
            <person name="Corre E."/>
            <person name="Pelletier E."/>
            <person name="Niang G."/>
            <person name="Scheremetjew M."/>
            <person name="Finn R."/>
            <person name="Kale V."/>
            <person name="Holt S."/>
            <person name="Cochrane G."/>
            <person name="Meng A."/>
            <person name="Brown T."/>
            <person name="Cohen L."/>
        </authorList>
    </citation>
    <scope>NUCLEOTIDE SEQUENCE</scope>
    <source>
        <strain evidence="12">NIES-2562</strain>
    </source>
</reference>
<evidence type="ECO:0000256" key="3">
    <source>
        <dbReference type="ARBA" id="ARBA00022448"/>
    </source>
</evidence>
<comment type="subcellular location">
    <subcellularLocation>
        <location evidence="1">Mitochondrion membrane</location>
        <topology evidence="1">Multi-pass membrane protein</topology>
    </subcellularLocation>
</comment>
<evidence type="ECO:0000256" key="7">
    <source>
        <dbReference type="ARBA" id="ARBA00023128"/>
    </source>
</evidence>
<evidence type="ECO:0000256" key="4">
    <source>
        <dbReference type="ARBA" id="ARBA00022692"/>
    </source>
</evidence>
<evidence type="ECO:0000256" key="6">
    <source>
        <dbReference type="ARBA" id="ARBA00022989"/>
    </source>
</evidence>
<dbReference type="AlphaFoldDB" id="A0A7S3GFI2"/>
<organism evidence="12">
    <name type="scientific">Palpitomonas bilix</name>
    <dbReference type="NCBI Taxonomy" id="652834"/>
    <lineage>
        <taxon>Eukaryota</taxon>
        <taxon>Eukaryota incertae sedis</taxon>
    </lineage>
</organism>
<feature type="repeat" description="Solcar" evidence="9">
    <location>
        <begin position="6"/>
        <end position="93"/>
    </location>
</feature>
<feature type="transmembrane region" description="Helical" evidence="11">
    <location>
        <begin position="205"/>
        <end position="225"/>
    </location>
</feature>
<accession>A0A7S3GFI2</accession>
<evidence type="ECO:0000256" key="1">
    <source>
        <dbReference type="ARBA" id="ARBA00004225"/>
    </source>
</evidence>
<dbReference type="Gene3D" id="1.50.40.10">
    <property type="entry name" value="Mitochondrial carrier domain"/>
    <property type="match status" value="2"/>
</dbReference>
<dbReference type="InterPro" id="IPR002067">
    <property type="entry name" value="MCP"/>
</dbReference>
<evidence type="ECO:0000256" key="9">
    <source>
        <dbReference type="PROSITE-ProRule" id="PRU00282"/>
    </source>
</evidence>
<evidence type="ECO:0000256" key="2">
    <source>
        <dbReference type="ARBA" id="ARBA00006375"/>
    </source>
</evidence>
<dbReference type="Pfam" id="PF00153">
    <property type="entry name" value="Mito_carr"/>
    <property type="match status" value="3"/>
</dbReference>
<dbReference type="SUPFAM" id="SSF103506">
    <property type="entry name" value="Mitochondrial carrier"/>
    <property type="match status" value="1"/>
</dbReference>
<evidence type="ECO:0000256" key="10">
    <source>
        <dbReference type="RuleBase" id="RU000488"/>
    </source>
</evidence>
<evidence type="ECO:0000256" key="5">
    <source>
        <dbReference type="ARBA" id="ARBA00022737"/>
    </source>
</evidence>
<dbReference type="InterPro" id="IPR023395">
    <property type="entry name" value="MCP_dom_sf"/>
</dbReference>
<dbReference type="PANTHER" id="PTHR45758">
    <property type="entry name" value="MITOFERRIN-1-RELATED"/>
    <property type="match status" value="1"/>
</dbReference>
<keyword evidence="6 11" id="KW-1133">Transmembrane helix</keyword>
<evidence type="ECO:0000256" key="11">
    <source>
        <dbReference type="SAM" id="Phobius"/>
    </source>
</evidence>
<evidence type="ECO:0008006" key="13">
    <source>
        <dbReference type="Google" id="ProtNLM"/>
    </source>
</evidence>
<feature type="repeat" description="Solcar" evidence="9">
    <location>
        <begin position="105"/>
        <end position="190"/>
    </location>
</feature>
<feature type="transmembrane region" description="Helical" evidence="11">
    <location>
        <begin position="162"/>
        <end position="184"/>
    </location>
</feature>
<feature type="transmembrane region" description="Helical" evidence="11">
    <location>
        <begin position="107"/>
        <end position="126"/>
    </location>
</feature>